<dbReference type="OMA" id="LSHACEG"/>
<feature type="compositionally biased region" description="Polar residues" evidence="4">
    <location>
        <begin position="652"/>
        <end position="667"/>
    </location>
</feature>
<organism evidence="5 6">
    <name type="scientific">Scyliorhinus torazame</name>
    <name type="common">Cloudy catshark</name>
    <name type="synonym">Catulus torazame</name>
    <dbReference type="NCBI Taxonomy" id="75743"/>
    <lineage>
        <taxon>Eukaryota</taxon>
        <taxon>Metazoa</taxon>
        <taxon>Chordata</taxon>
        <taxon>Craniata</taxon>
        <taxon>Vertebrata</taxon>
        <taxon>Chondrichthyes</taxon>
        <taxon>Elasmobranchii</taxon>
        <taxon>Galeomorphii</taxon>
        <taxon>Galeoidea</taxon>
        <taxon>Carcharhiniformes</taxon>
        <taxon>Scyliorhinidae</taxon>
        <taxon>Scyliorhinus</taxon>
    </lineage>
</organism>
<dbReference type="InterPro" id="IPR002110">
    <property type="entry name" value="Ankyrin_rpt"/>
</dbReference>
<dbReference type="OrthoDB" id="5406014at2759"/>
<keyword evidence="2 3" id="KW-0040">ANK repeat</keyword>
<feature type="region of interest" description="Disordered" evidence="4">
    <location>
        <begin position="222"/>
        <end position="243"/>
    </location>
</feature>
<evidence type="ECO:0000313" key="6">
    <source>
        <dbReference type="Proteomes" id="UP000288216"/>
    </source>
</evidence>
<evidence type="ECO:0000256" key="1">
    <source>
        <dbReference type="ARBA" id="ARBA00022737"/>
    </source>
</evidence>
<feature type="compositionally biased region" description="Polar residues" evidence="4">
    <location>
        <begin position="506"/>
        <end position="517"/>
    </location>
</feature>
<dbReference type="PROSITE" id="PS50088">
    <property type="entry name" value="ANK_REPEAT"/>
    <property type="match status" value="1"/>
</dbReference>
<keyword evidence="6" id="KW-1185">Reference proteome</keyword>
<name>A0A401NRY4_SCYTO</name>
<evidence type="ECO:0000256" key="4">
    <source>
        <dbReference type="SAM" id="MobiDB-lite"/>
    </source>
</evidence>
<feature type="repeat" description="ANK" evidence="3">
    <location>
        <begin position="64"/>
        <end position="96"/>
    </location>
</feature>
<dbReference type="InterPro" id="IPR050889">
    <property type="entry name" value="Dendritic_Spine_Reg/Scaffold"/>
</dbReference>
<dbReference type="STRING" id="75743.A0A401NRY4"/>
<gene>
    <name evidence="5" type="ORF">scyTo_0014658</name>
</gene>
<comment type="caution">
    <text evidence="5">The sequence shown here is derived from an EMBL/GenBank/DDBJ whole genome shotgun (WGS) entry which is preliminary data.</text>
</comment>
<feature type="region of interest" description="Disordered" evidence="4">
    <location>
        <begin position="611"/>
        <end position="667"/>
    </location>
</feature>
<dbReference type="EMBL" id="BFAA01007953">
    <property type="protein sequence ID" value="GCB63658.1"/>
    <property type="molecule type" value="Genomic_DNA"/>
</dbReference>
<evidence type="ECO:0000256" key="3">
    <source>
        <dbReference type="PROSITE-ProRule" id="PRU00023"/>
    </source>
</evidence>
<dbReference type="SMART" id="SM00248">
    <property type="entry name" value="ANK"/>
    <property type="match status" value="4"/>
</dbReference>
<dbReference type="Pfam" id="PF12796">
    <property type="entry name" value="Ank_2"/>
    <property type="match status" value="1"/>
</dbReference>
<sequence>MDQGKIRLARLVLDALDGNIVNMRMEHGRTLLMRAALLPDARQRLRFVKLLLGESPEVNRQDDEGRTALSHACEGGNVEVVKLLVQSNADPEIVDIWGNGALIYGALAGQTHTVEYLVRSFKRLGMDVNRTNLVGNSALQVAKYLGHHDCARVLASHSRKWTISKTGNGGPLEDITFKRSPYGQNQGPSITLYRDGERRPHQLLPVSSDKAKKVCASKIPAGHCQSHKQPLQDGNPLSSDDSHEDSLYLHPFPFELFSDVDHGYGNGCDLFQLIEPRVRWEQENSTDGLRDLVGTGAKLTADCNRLLETQRDKVSRVNGANRHPVLLRRAKESLGSAPTLSKGYREVRIKSLDRSTENEPVCREQDSSKCTQGLEAWSQCWVKGQDKVLGCLEGLLSPPGGNNTIGLPIVGREGEPGFLVSQIINKEMHNGTSSSNNFRKDMLHPMVVRNGKQPSLVHISSMGNIEGQGKTLKKPSTLESELKMCLAVNANSESAISLPAQDPPCQDTQTGPASTNVPFPRDVDSMLSEKRGPGEEVPEKILNPSDCELEGLEGLADTYCKQRLSLPDSSCVPQRKVNHRPRGQRSPPAKSPAAFSILQLFRRFTVPQIKAHTQDQEGYMRGETRSLDDGSKRYRSRAFPSIGDLSRLAGSKVNSTPTQTTDECGGH</sequence>
<feature type="compositionally biased region" description="Basic and acidic residues" evidence="4">
    <location>
        <begin position="521"/>
        <end position="539"/>
    </location>
</feature>
<evidence type="ECO:0000256" key="2">
    <source>
        <dbReference type="ARBA" id="ARBA00023043"/>
    </source>
</evidence>
<keyword evidence="1" id="KW-0677">Repeat</keyword>
<feature type="compositionally biased region" description="Basic and acidic residues" evidence="4">
    <location>
        <begin position="612"/>
        <end position="632"/>
    </location>
</feature>
<dbReference type="Gene3D" id="1.25.40.20">
    <property type="entry name" value="Ankyrin repeat-containing domain"/>
    <property type="match status" value="1"/>
</dbReference>
<reference evidence="5 6" key="1">
    <citation type="journal article" date="2018" name="Nat. Ecol. Evol.">
        <title>Shark genomes provide insights into elasmobranch evolution and the origin of vertebrates.</title>
        <authorList>
            <person name="Hara Y"/>
            <person name="Yamaguchi K"/>
            <person name="Onimaru K"/>
            <person name="Kadota M"/>
            <person name="Koyanagi M"/>
            <person name="Keeley SD"/>
            <person name="Tatsumi K"/>
            <person name="Tanaka K"/>
            <person name="Motone F"/>
            <person name="Kageyama Y"/>
            <person name="Nozu R"/>
            <person name="Adachi N"/>
            <person name="Nishimura O"/>
            <person name="Nakagawa R"/>
            <person name="Tanegashima C"/>
            <person name="Kiyatake I"/>
            <person name="Matsumoto R"/>
            <person name="Murakumo K"/>
            <person name="Nishida K"/>
            <person name="Terakita A"/>
            <person name="Kuratani S"/>
            <person name="Sato K"/>
            <person name="Hyodo S Kuraku.S."/>
        </authorList>
    </citation>
    <scope>NUCLEOTIDE SEQUENCE [LARGE SCALE GENOMIC DNA]</scope>
</reference>
<dbReference type="PROSITE" id="PS50297">
    <property type="entry name" value="ANK_REP_REGION"/>
    <property type="match status" value="1"/>
</dbReference>
<dbReference type="PANTHER" id="PTHR24166:SF30">
    <property type="entry name" value="ANKYRIN REPEAT DOMAIN-CONTAINING PROTEIN 63"/>
    <property type="match status" value="1"/>
</dbReference>
<accession>A0A401NRY4</accession>
<evidence type="ECO:0000313" key="5">
    <source>
        <dbReference type="EMBL" id="GCB63658.1"/>
    </source>
</evidence>
<dbReference type="SUPFAM" id="SSF48403">
    <property type="entry name" value="Ankyrin repeat"/>
    <property type="match status" value="1"/>
</dbReference>
<feature type="region of interest" description="Disordered" evidence="4">
    <location>
        <begin position="570"/>
        <end position="591"/>
    </location>
</feature>
<proteinExistence type="predicted"/>
<dbReference type="PANTHER" id="PTHR24166">
    <property type="entry name" value="ROLLING PEBBLES, ISOFORM B"/>
    <property type="match status" value="1"/>
</dbReference>
<dbReference type="AlphaFoldDB" id="A0A401NRY4"/>
<feature type="region of interest" description="Disordered" evidence="4">
    <location>
        <begin position="501"/>
        <end position="540"/>
    </location>
</feature>
<protein>
    <submittedName>
        <fullName evidence="5">Uncharacterized protein</fullName>
    </submittedName>
</protein>
<dbReference type="Proteomes" id="UP000288216">
    <property type="component" value="Unassembled WGS sequence"/>
</dbReference>
<dbReference type="InterPro" id="IPR036770">
    <property type="entry name" value="Ankyrin_rpt-contain_sf"/>
</dbReference>